<proteinExistence type="predicted"/>
<evidence type="ECO:0000256" key="1">
    <source>
        <dbReference type="SAM" id="MobiDB-lite"/>
    </source>
</evidence>
<gene>
    <name evidence="2" type="ORF">DRF63_04895</name>
</gene>
<dbReference type="GeneID" id="48599111"/>
<reference evidence="3" key="2">
    <citation type="submission" date="2018-06" db="EMBL/GenBank/DDBJ databases">
        <title>Complete genome sequence of Actinobacillus pleuropneumoniae serotype 1 strain S4074 obtained by Oxford Nanopore and Illumina sequencing technologies.</title>
        <authorList>
            <person name="Dona V."/>
            <person name="Perreten V."/>
        </authorList>
    </citation>
    <scope>NUCLEOTIDE SEQUENCE [LARGE SCALE GENOMIC DNA]</scope>
    <source>
        <strain evidence="3">S4074</strain>
    </source>
</reference>
<evidence type="ECO:0000313" key="2">
    <source>
        <dbReference type="EMBL" id="AXA21396.1"/>
    </source>
</evidence>
<feature type="compositionally biased region" description="Polar residues" evidence="1">
    <location>
        <begin position="197"/>
        <end position="215"/>
    </location>
</feature>
<sequence length="345" mass="39420">MAKKPKSEVVTDKKIETAEVTLRAFKINNPNATTATSQVREKLESFLESEHSAEQRCLILNPDDENKEQDLISDYSSKGKQQSLFCTLLRMKLGNGVQHITDDLLSEHKFSINDLKQRTIKTAGIYQRHYYFSILGDYLVTAGMPLNQTIKQLQTYLAWLLNDETLEIIPMIEPPKECKLSDLASATFTDPEFNDVPQPQSEQTNNKEQPTTDNSPALPVENTRTKRSWLNTAVIKELLPKLMREGSDFKEIEDLAKIISAELVVKFKKPRGMVQQDYEKILGATLKPVSDIENVQFKTKDKKRIVKGKDLLKMKKVEIEKTNSGYLIEEQLIQAMAHYLQEISQ</sequence>
<dbReference type="RefSeq" id="WP_005597484.1">
    <property type="nucleotide sequence ID" value="NZ_CP030753.1"/>
</dbReference>
<feature type="region of interest" description="Disordered" evidence="1">
    <location>
        <begin position="191"/>
        <end position="223"/>
    </location>
</feature>
<reference evidence="2 3" key="1">
    <citation type="journal article" date="2018" name="Int J Genomics">
        <title>Comparative Genomics of the First and Complete Genome of "Actinobacillus porcitonsillarum" Supports the Novel Species Hypothesis.</title>
        <authorList>
            <person name="Dona V."/>
            <person name="Perreten V."/>
        </authorList>
    </citation>
    <scope>NUCLEOTIDE SEQUENCE [LARGE SCALE GENOMIC DNA]</scope>
    <source>
        <strain evidence="2 3">S4074</strain>
    </source>
</reference>
<dbReference type="EMBL" id="CP030753">
    <property type="protein sequence ID" value="AXA21396.1"/>
    <property type="molecule type" value="Genomic_DNA"/>
</dbReference>
<accession>A0ABN5MIE2</accession>
<organism evidence="2 3">
    <name type="scientific">Actinobacillus pleuropneumoniae</name>
    <name type="common">Haemophilus pleuropneumoniae</name>
    <dbReference type="NCBI Taxonomy" id="715"/>
    <lineage>
        <taxon>Bacteria</taxon>
        <taxon>Pseudomonadati</taxon>
        <taxon>Pseudomonadota</taxon>
        <taxon>Gammaproteobacteria</taxon>
        <taxon>Pasteurellales</taxon>
        <taxon>Pasteurellaceae</taxon>
        <taxon>Actinobacillus</taxon>
    </lineage>
</organism>
<keyword evidence="3" id="KW-1185">Reference proteome</keyword>
<dbReference type="Proteomes" id="UP000251823">
    <property type="component" value="Chromosome"/>
</dbReference>
<protein>
    <submittedName>
        <fullName evidence="2">Uncharacterized protein</fullName>
    </submittedName>
</protein>
<name>A0ABN5MIE2_ACTPL</name>
<evidence type="ECO:0000313" key="3">
    <source>
        <dbReference type="Proteomes" id="UP000251823"/>
    </source>
</evidence>